<dbReference type="STRING" id="1196353.SAMN05444921_10250"/>
<dbReference type="GeneID" id="40828003"/>
<evidence type="ECO:0000256" key="2">
    <source>
        <dbReference type="SAM" id="Phobius"/>
    </source>
</evidence>
<reference evidence="4" key="1">
    <citation type="submission" date="2016-10" db="EMBL/GenBank/DDBJ databases">
        <authorList>
            <person name="Varghese N."/>
            <person name="Submissions S."/>
        </authorList>
    </citation>
    <scope>NUCLEOTIDE SEQUENCE [LARGE SCALE GENOMIC DNA]</scope>
    <source>
        <strain evidence="4">CGMCC 4.7042</strain>
    </source>
</reference>
<organism evidence="3 4">
    <name type="scientific">Streptomyces wuyuanensis</name>
    <dbReference type="NCBI Taxonomy" id="1196353"/>
    <lineage>
        <taxon>Bacteria</taxon>
        <taxon>Bacillati</taxon>
        <taxon>Actinomycetota</taxon>
        <taxon>Actinomycetes</taxon>
        <taxon>Kitasatosporales</taxon>
        <taxon>Streptomycetaceae</taxon>
        <taxon>Streptomyces</taxon>
    </lineage>
</organism>
<sequence>MIDERSAEPARESRPPSRPRPEAGRGCAAAFVFTFADFVVLIGFGGTIEMESAWGATTTARTPA</sequence>
<dbReference type="Proteomes" id="UP000199063">
    <property type="component" value="Unassembled WGS sequence"/>
</dbReference>
<evidence type="ECO:0000313" key="4">
    <source>
        <dbReference type="Proteomes" id="UP000199063"/>
    </source>
</evidence>
<name>A0A1G9NS67_9ACTN</name>
<evidence type="ECO:0000256" key="1">
    <source>
        <dbReference type="SAM" id="MobiDB-lite"/>
    </source>
</evidence>
<dbReference type="AlphaFoldDB" id="A0A1G9NS67"/>
<dbReference type="EMBL" id="FNHI01000002">
    <property type="protein sequence ID" value="SDL88825.1"/>
    <property type="molecule type" value="Genomic_DNA"/>
</dbReference>
<feature type="compositionally biased region" description="Basic and acidic residues" evidence="1">
    <location>
        <begin position="1"/>
        <end position="23"/>
    </location>
</feature>
<protein>
    <submittedName>
        <fullName evidence="3">Uncharacterized protein</fullName>
    </submittedName>
</protein>
<feature type="transmembrane region" description="Helical" evidence="2">
    <location>
        <begin position="23"/>
        <end position="44"/>
    </location>
</feature>
<dbReference type="RefSeq" id="WP_093652291.1">
    <property type="nucleotide sequence ID" value="NZ_FNHI01000002.1"/>
</dbReference>
<proteinExistence type="predicted"/>
<keyword evidence="2" id="KW-0812">Transmembrane</keyword>
<accession>A0A1G9NS67</accession>
<feature type="region of interest" description="Disordered" evidence="1">
    <location>
        <begin position="1"/>
        <end position="24"/>
    </location>
</feature>
<keyword evidence="4" id="KW-1185">Reference proteome</keyword>
<gene>
    <name evidence="3" type="ORF">SAMN05444921_10250</name>
</gene>
<keyword evidence="2" id="KW-1133">Transmembrane helix</keyword>
<keyword evidence="2" id="KW-0472">Membrane</keyword>
<evidence type="ECO:0000313" key="3">
    <source>
        <dbReference type="EMBL" id="SDL88825.1"/>
    </source>
</evidence>